<feature type="compositionally biased region" description="Basic and acidic residues" evidence="9">
    <location>
        <begin position="355"/>
        <end position="399"/>
    </location>
</feature>
<dbReference type="GO" id="GO:0005634">
    <property type="term" value="C:nucleus"/>
    <property type="evidence" value="ECO:0007669"/>
    <property type="project" value="UniProtKB-SubCell"/>
</dbReference>
<comment type="subcellular location">
    <subcellularLocation>
        <location evidence="1">Nucleus</location>
    </subcellularLocation>
</comment>
<feature type="region of interest" description="Disordered" evidence="9">
    <location>
        <begin position="355"/>
        <end position="439"/>
    </location>
</feature>
<evidence type="ECO:0000256" key="8">
    <source>
        <dbReference type="ARBA" id="ARBA00023242"/>
    </source>
</evidence>
<keyword evidence="5" id="KW-0007">Acetylation</keyword>
<evidence type="ECO:0000256" key="6">
    <source>
        <dbReference type="ARBA" id="ARBA00023015"/>
    </source>
</evidence>
<evidence type="ECO:0000256" key="1">
    <source>
        <dbReference type="ARBA" id="ARBA00004123"/>
    </source>
</evidence>
<name>A0A834AGV0_9CHIR</name>
<evidence type="ECO:0000256" key="5">
    <source>
        <dbReference type="ARBA" id="ARBA00022990"/>
    </source>
</evidence>
<proteinExistence type="predicted"/>
<evidence type="ECO:0000256" key="7">
    <source>
        <dbReference type="ARBA" id="ARBA00023163"/>
    </source>
</evidence>
<feature type="compositionally biased region" description="Pro residues" evidence="9">
    <location>
        <begin position="299"/>
        <end position="310"/>
    </location>
</feature>
<dbReference type="InterPro" id="IPR002951">
    <property type="entry name" value="Atrophin-like"/>
</dbReference>
<dbReference type="GO" id="GO:0003714">
    <property type="term" value="F:transcription corepressor activity"/>
    <property type="evidence" value="ECO:0007669"/>
    <property type="project" value="TreeGrafter"/>
</dbReference>
<reference evidence="10 11" key="1">
    <citation type="journal article" date="2020" name="Nature">
        <title>Six reference-quality genomes reveal evolution of bat adaptations.</title>
        <authorList>
            <person name="Jebb D."/>
            <person name="Huang Z."/>
            <person name="Pippel M."/>
            <person name="Hughes G.M."/>
            <person name="Lavrichenko K."/>
            <person name="Devanna P."/>
            <person name="Winkler S."/>
            <person name="Jermiin L.S."/>
            <person name="Skirmuntt E.C."/>
            <person name="Katzourakis A."/>
            <person name="Burkitt-Gray L."/>
            <person name="Ray D.A."/>
            <person name="Sullivan K.A.M."/>
            <person name="Roscito J.G."/>
            <person name="Kirilenko B.M."/>
            <person name="Davalos L.M."/>
            <person name="Corthals A.P."/>
            <person name="Power M.L."/>
            <person name="Jones G."/>
            <person name="Ransome R.D."/>
            <person name="Dechmann D.K.N."/>
            <person name="Locatelli A.G."/>
            <person name="Puechmaille S.J."/>
            <person name="Fedrigo O."/>
            <person name="Jarvis E.D."/>
            <person name="Hiller M."/>
            <person name="Vernes S.C."/>
            <person name="Myers E.W."/>
            <person name="Teeling E.C."/>
        </authorList>
    </citation>
    <scope>NUCLEOTIDE SEQUENCE [LARGE SCALE GENOMIC DNA]</scope>
    <source>
        <strain evidence="10">Bat1K_MPI-CBG_1</strain>
    </source>
</reference>
<keyword evidence="3" id="KW-0597">Phosphoprotein</keyword>
<feature type="region of interest" description="Disordered" evidence="9">
    <location>
        <begin position="1"/>
        <end position="325"/>
    </location>
</feature>
<feature type="compositionally biased region" description="Polar residues" evidence="9">
    <location>
        <begin position="155"/>
        <end position="166"/>
    </location>
</feature>
<keyword evidence="8" id="KW-0539">Nucleus</keyword>
<evidence type="ECO:0000256" key="2">
    <source>
        <dbReference type="ARBA" id="ARBA00022499"/>
    </source>
</evidence>
<evidence type="ECO:0000256" key="4">
    <source>
        <dbReference type="ARBA" id="ARBA00022843"/>
    </source>
</evidence>
<dbReference type="Pfam" id="PF03154">
    <property type="entry name" value="Atrophin-1"/>
    <property type="match status" value="1"/>
</dbReference>
<evidence type="ECO:0000256" key="9">
    <source>
        <dbReference type="SAM" id="MobiDB-lite"/>
    </source>
</evidence>
<gene>
    <name evidence="10" type="ORF">HJG60_016238</name>
</gene>
<feature type="compositionally biased region" description="Pro residues" evidence="9">
    <location>
        <begin position="198"/>
        <end position="213"/>
    </location>
</feature>
<evidence type="ECO:0000256" key="3">
    <source>
        <dbReference type="ARBA" id="ARBA00022553"/>
    </source>
</evidence>
<feature type="compositionally biased region" description="Basic and acidic residues" evidence="9">
    <location>
        <begin position="98"/>
        <end position="119"/>
    </location>
</feature>
<keyword evidence="2" id="KW-1017">Isopeptide bond</keyword>
<dbReference type="PANTHER" id="PTHR13859:SF12">
    <property type="entry name" value="ARGININE-GLUTAMIC ACID DIPEPTIDE REPEATS PROTEIN"/>
    <property type="match status" value="1"/>
</dbReference>
<keyword evidence="6" id="KW-0805">Transcription regulation</keyword>
<feature type="compositionally biased region" description="Low complexity" evidence="9">
    <location>
        <begin position="55"/>
        <end position="69"/>
    </location>
</feature>
<organism evidence="10 11">
    <name type="scientific">Phyllostomus discolor</name>
    <name type="common">pale spear-nosed bat</name>
    <dbReference type="NCBI Taxonomy" id="89673"/>
    <lineage>
        <taxon>Eukaryota</taxon>
        <taxon>Metazoa</taxon>
        <taxon>Chordata</taxon>
        <taxon>Craniata</taxon>
        <taxon>Vertebrata</taxon>
        <taxon>Euteleostomi</taxon>
        <taxon>Mammalia</taxon>
        <taxon>Eutheria</taxon>
        <taxon>Laurasiatheria</taxon>
        <taxon>Chiroptera</taxon>
        <taxon>Yangochiroptera</taxon>
        <taxon>Phyllostomidae</taxon>
        <taxon>Phyllostominae</taxon>
        <taxon>Phyllostomus</taxon>
    </lineage>
</organism>
<dbReference type="AlphaFoldDB" id="A0A834AGV0"/>
<protein>
    <submittedName>
        <fullName evidence="10">Arginine-glutamic acid dipeptide repeats</fullName>
    </submittedName>
</protein>
<feature type="compositionally biased region" description="Basic and acidic residues" evidence="9">
    <location>
        <begin position="134"/>
        <end position="154"/>
    </location>
</feature>
<sequence>MFKPVKEEEDGLSGKHSMRTRRSRGSMSTLRSGRKKQPASPDGRTSPINEDIRSSGRNSPSAASTSSNDSKAETVKKLAKKVKEEASSPLKSTKRQRDKVASDTEEADRTSSKKTKTQEISRPNSPSEGEGESSDSRSVNDEGSSDPKDIDQDNRSTSPSIPSPQDNESDSDSSAQQQTLQAQPPALQASSGAAPAPSTAPPGAPQLPTPGPTPSAGLHQVPPQPPFTQHPFVPGGPPPITPPSCPSTSAPLAGPGPSAQPACSAAVSSGGSTPGGAACPLPTVQIKEEALDDAEEPESPPPPPRSPSPEPTVVDTPSHASQSARFYKHLDRGYNSCARSDLYFMPLAGSKLAKKREEAIEKAKREAEQKAREEREREKEKEKEREREREREREAERAAKASSAAHEGRLSDPQLGGPGHMRPSFEPPPTTIAAVPPYIGPDTPALRTLSEYARPHVMSPTNRNHPFYMPLNPTDPLLAYHMPGLYNVDPTIRERELREREIREREIRERELRERMKPGFEVKPPELDPLHPATNPMEHFARHSALTIPPAAGPHPFASFHPGLNPLERERLALAGPQLRPEMSYPDRLAAERIHAERMASLTSDPLARLQMFNVTPHHHQHSHIHSHLHLHQQDPLHQGSAGPVHPLVDPLTAGPHLARFPYPPGTLPNPLLGQPPHEHEMLRHPVFGTPYPRDLPGAIPPPMSAAHQLQAMHAQSAELQRLAMEQQWLHAHPHMHGSHLPSQEDYYSRLKKEGDKQL</sequence>
<feature type="compositionally biased region" description="Pro residues" evidence="9">
    <location>
        <begin position="222"/>
        <end position="245"/>
    </location>
</feature>
<feature type="compositionally biased region" description="Basic and acidic residues" evidence="9">
    <location>
        <begin position="70"/>
        <end position="86"/>
    </location>
</feature>
<evidence type="ECO:0000313" key="10">
    <source>
        <dbReference type="EMBL" id="KAF6111077.1"/>
    </source>
</evidence>
<keyword evidence="4" id="KW-0832">Ubl conjugation</keyword>
<dbReference type="Proteomes" id="UP000664940">
    <property type="component" value="Unassembled WGS sequence"/>
</dbReference>
<comment type="caution">
    <text evidence="10">The sequence shown here is derived from an EMBL/GenBank/DDBJ whole genome shotgun (WGS) entry which is preliminary data.</text>
</comment>
<evidence type="ECO:0000313" key="11">
    <source>
        <dbReference type="Proteomes" id="UP000664940"/>
    </source>
</evidence>
<keyword evidence="7" id="KW-0804">Transcription</keyword>
<dbReference type="PANTHER" id="PTHR13859">
    <property type="entry name" value="ATROPHIN-RELATED"/>
    <property type="match status" value="1"/>
</dbReference>
<dbReference type="EMBL" id="JABVXQ010000005">
    <property type="protein sequence ID" value="KAF6111077.1"/>
    <property type="molecule type" value="Genomic_DNA"/>
</dbReference>
<accession>A0A834AGV0</accession>
<feature type="compositionally biased region" description="Low complexity" evidence="9">
    <location>
        <begin position="172"/>
        <end position="197"/>
    </location>
</feature>